<protein>
    <submittedName>
        <fullName evidence="1">Uncharacterized protein</fullName>
    </submittedName>
</protein>
<comment type="caution">
    <text evidence="1">The sequence shown here is derived from an EMBL/GenBank/DDBJ whole genome shotgun (WGS) entry which is preliminary data.</text>
</comment>
<name>A0A2H0K748_9BACT</name>
<reference evidence="1 2" key="1">
    <citation type="submission" date="2017-09" db="EMBL/GenBank/DDBJ databases">
        <title>Depth-based differentiation of microbial function through sediment-hosted aquifers and enrichment of novel symbionts in the deep terrestrial subsurface.</title>
        <authorList>
            <person name="Probst A.J."/>
            <person name="Ladd B."/>
            <person name="Jarett J.K."/>
            <person name="Geller-Mcgrath D.E."/>
            <person name="Sieber C.M."/>
            <person name="Emerson J.B."/>
            <person name="Anantharaman K."/>
            <person name="Thomas B.C."/>
            <person name="Malmstrom R."/>
            <person name="Stieglmeier M."/>
            <person name="Klingl A."/>
            <person name="Woyke T."/>
            <person name="Ryan C.M."/>
            <person name="Banfield J.F."/>
        </authorList>
    </citation>
    <scope>NUCLEOTIDE SEQUENCE [LARGE SCALE GENOMIC DNA]</scope>
    <source>
        <strain evidence="1">CG11_big_fil_rev_8_21_14_0_20_40_24</strain>
    </source>
</reference>
<gene>
    <name evidence="1" type="ORF">COV95_00805</name>
</gene>
<dbReference type="Proteomes" id="UP000229834">
    <property type="component" value="Unassembled WGS sequence"/>
</dbReference>
<accession>A0A2H0K748</accession>
<organism evidence="1 2">
    <name type="scientific">Candidatus Zambryskibacteria bacterium CG11_big_fil_rev_8_21_14_0_20_40_24</name>
    <dbReference type="NCBI Taxonomy" id="1975116"/>
    <lineage>
        <taxon>Bacteria</taxon>
        <taxon>Candidatus Zambryskiibacteriota</taxon>
    </lineage>
</organism>
<sequence length="85" mass="9817">MEQISSLFKKIRDKIFLTELPKEVLKNIIKEKTGVFVENKDIDIKNKTAFIKSDPIPKSEIFVNKAEILSSFSERFGEGKITDIR</sequence>
<evidence type="ECO:0000313" key="2">
    <source>
        <dbReference type="Proteomes" id="UP000229834"/>
    </source>
</evidence>
<dbReference type="EMBL" id="PCVC01000024">
    <property type="protein sequence ID" value="PIQ67055.1"/>
    <property type="molecule type" value="Genomic_DNA"/>
</dbReference>
<proteinExistence type="predicted"/>
<evidence type="ECO:0000313" key="1">
    <source>
        <dbReference type="EMBL" id="PIQ67055.1"/>
    </source>
</evidence>
<dbReference type="AlphaFoldDB" id="A0A2H0K748"/>